<gene>
    <name evidence="4" type="ORF">F0238_20965</name>
</gene>
<dbReference type="InterPro" id="IPR006171">
    <property type="entry name" value="TOPRIM_dom"/>
</dbReference>
<dbReference type="AlphaFoldDB" id="A0AAP6ZTT2"/>
<evidence type="ECO:0000259" key="2">
    <source>
        <dbReference type="Pfam" id="PF13362"/>
    </source>
</evidence>
<dbReference type="EMBL" id="VTXP01000015">
    <property type="protein sequence ID" value="NOJ25198.1"/>
    <property type="molecule type" value="Genomic_DNA"/>
</dbReference>
<feature type="domain" description="DUF7146" evidence="3">
    <location>
        <begin position="127"/>
        <end position="247"/>
    </location>
</feature>
<dbReference type="InterPro" id="IPR013237">
    <property type="entry name" value="Phage_T7_Gp4_N"/>
</dbReference>
<evidence type="ECO:0000313" key="5">
    <source>
        <dbReference type="Proteomes" id="UP000576645"/>
    </source>
</evidence>
<dbReference type="RefSeq" id="WP_171353694.1">
    <property type="nucleotide sequence ID" value="NZ_VTXP01000015.1"/>
</dbReference>
<comment type="caution">
    <text evidence="4">The sequence shown here is derived from an EMBL/GenBank/DDBJ whole genome shotgun (WGS) entry which is preliminary data.</text>
</comment>
<dbReference type="GO" id="GO:0008270">
    <property type="term" value="F:zinc ion binding"/>
    <property type="evidence" value="ECO:0007669"/>
    <property type="project" value="InterPro"/>
</dbReference>
<dbReference type="Proteomes" id="UP000576645">
    <property type="component" value="Unassembled WGS sequence"/>
</dbReference>
<feature type="domain" description="DNA primase/helicase Gp4 N-terminal Bacteriophage T7-like" evidence="1">
    <location>
        <begin position="38"/>
        <end position="62"/>
    </location>
</feature>
<evidence type="ECO:0008006" key="6">
    <source>
        <dbReference type="Google" id="ProtNLM"/>
    </source>
</evidence>
<dbReference type="InterPro" id="IPR055570">
    <property type="entry name" value="DUF7146"/>
</dbReference>
<reference evidence="4 5" key="1">
    <citation type="submission" date="2019-09" db="EMBL/GenBank/DDBJ databases">
        <title>Draft genome sequencing and comparative genomics of hatchery-associated Vibrios.</title>
        <authorList>
            <person name="Kehlet-Delgado H."/>
            <person name="Mueller R.S."/>
        </authorList>
    </citation>
    <scope>NUCLEOTIDE SEQUENCE [LARGE SCALE GENOMIC DNA]</scope>
    <source>
        <strain evidence="4 5">09-121-3</strain>
    </source>
</reference>
<dbReference type="GO" id="GO:0004386">
    <property type="term" value="F:helicase activity"/>
    <property type="evidence" value="ECO:0007669"/>
    <property type="project" value="InterPro"/>
</dbReference>
<organism evidence="4 5">
    <name type="scientific">Vibrio coralliilyticus</name>
    <dbReference type="NCBI Taxonomy" id="190893"/>
    <lineage>
        <taxon>Bacteria</taxon>
        <taxon>Pseudomonadati</taxon>
        <taxon>Pseudomonadota</taxon>
        <taxon>Gammaproteobacteria</taxon>
        <taxon>Vibrionales</taxon>
        <taxon>Vibrionaceae</taxon>
        <taxon>Vibrio</taxon>
    </lineage>
</organism>
<dbReference type="Pfam" id="PF13362">
    <property type="entry name" value="Toprim_3"/>
    <property type="match status" value="1"/>
</dbReference>
<evidence type="ECO:0000313" key="4">
    <source>
        <dbReference type="EMBL" id="NOJ25198.1"/>
    </source>
</evidence>
<feature type="domain" description="Toprim" evidence="2">
    <location>
        <begin position="264"/>
        <end position="376"/>
    </location>
</feature>
<protein>
    <recommendedName>
        <fullName evidence="6">Toprim domain-containing protein</fullName>
    </recommendedName>
</protein>
<name>A0AAP6ZTT2_9VIBR</name>
<dbReference type="Pfam" id="PF08273">
    <property type="entry name" value="Zn_Ribbon_Prim"/>
    <property type="match status" value="1"/>
</dbReference>
<dbReference type="Pfam" id="PF23639">
    <property type="entry name" value="DUF7146"/>
    <property type="match status" value="1"/>
</dbReference>
<accession>A0AAP6ZTT2</accession>
<sequence length="393" mass="43965">MNQSKVVVVKTSAKGRWLEILEAIAPALKDAVKNCPNHVGCPVNGGKDGFRLFDDANDTGGGASNQHGMFSNGFDLLMWVLDKDFKGVLNEIADYLGLSGNDWKGADAPKVIPKSKPVDVNKLEKCRYALRRAWQTSYDLTDKESKLARKYLDSRGLTLTKLNLAELSKSVRFNPSMTLYEQRIIEGKKESVFVGNFPALISLVTYPDGSAATIHRTFLDHNGNKLKMNFQGSDINPKKMMSRCNKRRLTGSAIHLYQVQSEVLHIAEGIETGLSIKQMLTDRNITNEAVWACISTTIMEKFEPPKGIKYVVVWSDKDRQQIIRGKTVEAGLDAAMGFANYMEDRDVWPVIMYPQDEIPEGSKSLDWNDILVNKGSFAFPQYEQQLWAGVNCA</sequence>
<evidence type="ECO:0000259" key="3">
    <source>
        <dbReference type="Pfam" id="PF23639"/>
    </source>
</evidence>
<proteinExistence type="predicted"/>
<evidence type="ECO:0000259" key="1">
    <source>
        <dbReference type="Pfam" id="PF08273"/>
    </source>
</evidence>